<proteinExistence type="inferred from homology"/>
<evidence type="ECO:0000256" key="6">
    <source>
        <dbReference type="ARBA" id="ARBA00023069"/>
    </source>
</evidence>
<comment type="subcellular location">
    <subcellularLocation>
        <location evidence="1">Cytoplasm</location>
        <location evidence="1">Cytoskeleton</location>
        <location evidence="1">Cilium axoneme</location>
    </subcellularLocation>
</comment>
<feature type="non-terminal residue" evidence="10">
    <location>
        <position position="1"/>
    </location>
</feature>
<keyword evidence="8" id="KW-0966">Cell projection</keyword>
<evidence type="ECO:0000256" key="2">
    <source>
        <dbReference type="ARBA" id="ARBA00010500"/>
    </source>
</evidence>
<evidence type="ECO:0000256" key="9">
    <source>
        <dbReference type="ARBA" id="ARBA00045321"/>
    </source>
</evidence>
<dbReference type="GO" id="GO:0005930">
    <property type="term" value="C:axoneme"/>
    <property type="evidence" value="ECO:0007669"/>
    <property type="project" value="UniProtKB-SubCell"/>
</dbReference>
<dbReference type="InterPro" id="IPR021897">
    <property type="entry name" value="FAP206"/>
</dbReference>
<accession>A0AAV4MLA2</accession>
<comment type="similarity">
    <text evidence="2">Belongs to the CFAP206 family.</text>
</comment>
<dbReference type="EMBL" id="BPLR01002386">
    <property type="protein sequence ID" value="GIX73186.1"/>
    <property type="molecule type" value="Genomic_DNA"/>
</dbReference>
<keyword evidence="7" id="KW-0206">Cytoskeleton</keyword>
<dbReference type="GO" id="GO:0030030">
    <property type="term" value="P:cell projection organization"/>
    <property type="evidence" value="ECO:0007669"/>
    <property type="project" value="UniProtKB-KW"/>
</dbReference>
<keyword evidence="4" id="KW-0963">Cytoplasm</keyword>
<evidence type="ECO:0000256" key="8">
    <source>
        <dbReference type="ARBA" id="ARBA00023273"/>
    </source>
</evidence>
<reference evidence="10 11" key="1">
    <citation type="submission" date="2021-06" db="EMBL/GenBank/DDBJ databases">
        <title>Caerostris extrusa draft genome.</title>
        <authorList>
            <person name="Kono N."/>
            <person name="Arakawa K."/>
        </authorList>
    </citation>
    <scope>NUCLEOTIDE SEQUENCE [LARGE SCALE GENOMIC DNA]</scope>
</reference>
<protein>
    <recommendedName>
        <fullName evidence="3">Cilia- and flagella-associated protein 206</fullName>
    </recommendedName>
</protein>
<organism evidence="10 11">
    <name type="scientific">Caerostris extrusa</name>
    <name type="common">Bark spider</name>
    <name type="synonym">Caerostris bankana</name>
    <dbReference type="NCBI Taxonomy" id="172846"/>
    <lineage>
        <taxon>Eukaryota</taxon>
        <taxon>Metazoa</taxon>
        <taxon>Ecdysozoa</taxon>
        <taxon>Arthropoda</taxon>
        <taxon>Chelicerata</taxon>
        <taxon>Arachnida</taxon>
        <taxon>Araneae</taxon>
        <taxon>Araneomorphae</taxon>
        <taxon>Entelegynae</taxon>
        <taxon>Araneoidea</taxon>
        <taxon>Araneidae</taxon>
        <taxon>Caerostris</taxon>
    </lineage>
</organism>
<evidence type="ECO:0000256" key="1">
    <source>
        <dbReference type="ARBA" id="ARBA00004430"/>
    </source>
</evidence>
<comment type="function">
    <text evidence="9">Essential for sperm motility and is involved in the regulation of the beating frequency of motile cilia on the epithelial cells of the respiratory tract. Required for the establishment of radial spokes in sperm flagella.</text>
</comment>
<dbReference type="GO" id="GO:0036064">
    <property type="term" value="C:ciliary basal body"/>
    <property type="evidence" value="ECO:0007669"/>
    <property type="project" value="TreeGrafter"/>
</dbReference>
<dbReference type="PANTHER" id="PTHR21442:SF0">
    <property type="entry name" value="CILIA- AND FLAGELLA-ASSOCIATED PROTEIN 206"/>
    <property type="match status" value="1"/>
</dbReference>
<gene>
    <name evidence="10" type="ORF">CEXT_747151</name>
</gene>
<dbReference type="Proteomes" id="UP001054945">
    <property type="component" value="Unassembled WGS sequence"/>
</dbReference>
<name>A0AAV4MLA2_CAEEX</name>
<comment type="caution">
    <text evidence="10">The sequence shown here is derived from an EMBL/GenBank/DDBJ whole genome shotgun (WGS) entry which is preliminary data.</text>
</comment>
<dbReference type="PANTHER" id="PTHR21442">
    <property type="entry name" value="CILIA- AND FLAGELLA-ASSOCIATED PROTEIN 206"/>
    <property type="match status" value="1"/>
</dbReference>
<evidence type="ECO:0000313" key="10">
    <source>
        <dbReference type="EMBL" id="GIX73186.1"/>
    </source>
</evidence>
<evidence type="ECO:0000256" key="4">
    <source>
        <dbReference type="ARBA" id="ARBA00022490"/>
    </source>
</evidence>
<dbReference type="Pfam" id="PF12018">
    <property type="entry name" value="FAP206"/>
    <property type="match status" value="1"/>
</dbReference>
<dbReference type="AlphaFoldDB" id="A0AAV4MLA2"/>
<keyword evidence="6" id="KW-0969">Cilium</keyword>
<keyword evidence="11" id="KW-1185">Reference proteome</keyword>
<evidence type="ECO:0000256" key="3">
    <source>
        <dbReference type="ARBA" id="ARBA00021602"/>
    </source>
</evidence>
<evidence type="ECO:0000313" key="11">
    <source>
        <dbReference type="Proteomes" id="UP001054945"/>
    </source>
</evidence>
<evidence type="ECO:0000256" key="5">
    <source>
        <dbReference type="ARBA" id="ARBA00022794"/>
    </source>
</evidence>
<keyword evidence="5" id="KW-0970">Cilium biogenesis/degradation</keyword>
<sequence length="117" mass="13200">RINATGPEDVPEIFLPVDNAEEIAKRKIPPLFFSEDDFCAFYCSLGILVPCDRSVGIVTYNDLYYGFSNKDAMDSFIDNPSKYVALAMKYLIGMPQLICTFQLEESFHFPIIVSAVQ</sequence>
<dbReference type="GO" id="GO:0003356">
    <property type="term" value="P:regulation of cilium beat frequency"/>
    <property type="evidence" value="ECO:0007669"/>
    <property type="project" value="TreeGrafter"/>
</dbReference>
<evidence type="ECO:0000256" key="7">
    <source>
        <dbReference type="ARBA" id="ARBA00023212"/>
    </source>
</evidence>